<reference evidence="5 6" key="1">
    <citation type="journal article" date="2013" name="Stand. Genomic Sci.">
        <title>Genomic Encyclopedia of Type Strains, Phase I: The one thousand microbial genomes (KMG-I) project.</title>
        <authorList>
            <person name="Kyrpides N.C."/>
            <person name="Woyke T."/>
            <person name="Eisen J.A."/>
            <person name="Garrity G."/>
            <person name="Lilburn T.G."/>
            <person name="Beck B.J."/>
            <person name="Whitman W.B."/>
            <person name="Hugenholtz P."/>
            <person name="Klenk H.P."/>
        </authorList>
    </citation>
    <scope>NUCLEOTIDE SEQUENCE [LARGE SCALE GENOMIC DNA]</scope>
    <source>
        <strain evidence="5 6">DSM 45044</strain>
    </source>
</reference>
<evidence type="ECO:0000259" key="4">
    <source>
        <dbReference type="PROSITE" id="PS50932"/>
    </source>
</evidence>
<keyword evidence="3" id="KW-0804">Transcription</keyword>
<comment type="caution">
    <text evidence="5">The sequence shown here is derived from an EMBL/GenBank/DDBJ whole genome shotgun (WGS) entry which is preliminary data.</text>
</comment>
<dbReference type="InterPro" id="IPR010982">
    <property type="entry name" value="Lambda_DNA-bd_dom_sf"/>
</dbReference>
<dbReference type="SUPFAM" id="SSF47413">
    <property type="entry name" value="lambda repressor-like DNA-binding domains"/>
    <property type="match status" value="1"/>
</dbReference>
<dbReference type="Pfam" id="PF13377">
    <property type="entry name" value="Peripla_BP_3"/>
    <property type="match status" value="1"/>
</dbReference>
<dbReference type="PANTHER" id="PTHR30146:SF153">
    <property type="entry name" value="LACTOSE OPERON REPRESSOR"/>
    <property type="match status" value="1"/>
</dbReference>
<organism evidence="5 6">
    <name type="scientific">Stackebrandtia albiflava</name>
    <dbReference type="NCBI Taxonomy" id="406432"/>
    <lineage>
        <taxon>Bacteria</taxon>
        <taxon>Bacillati</taxon>
        <taxon>Actinomycetota</taxon>
        <taxon>Actinomycetes</taxon>
        <taxon>Glycomycetales</taxon>
        <taxon>Glycomycetaceae</taxon>
        <taxon>Stackebrandtia</taxon>
    </lineage>
</organism>
<evidence type="ECO:0000313" key="6">
    <source>
        <dbReference type="Proteomes" id="UP000321617"/>
    </source>
</evidence>
<sequence length="335" mass="34504">MDHTRPTTLADVAARAQVSVATASRVLNGSPHKVSAALAEKVRKVAEELRYAPNVQAQGLARNTSSVVAMLLHDVTDPYFALIAQGALVAAGERGVQMVIGETGIDPDAEIAQLASLRGFRPRATIVVGSRTTLADAEDRLAAALATSRESGAGVVSIGQPGLPGGCLYPQNREGAGVLAEHLASLGHRRFTVVAGPETLKVVAERREGFAAALPPGADVAVIATDFSRDGGYAAGRRFCESGRDSTAVFVSSDVMAGGFCTALREAGVSIPGDVSVVGFDDVPLAADLHPPLTTVRLPLSDMGGRALRMALDGPFDQVVPIPGELVVRGSTAAV</sequence>
<dbReference type="OrthoDB" id="3226810at2"/>
<dbReference type="Proteomes" id="UP000321617">
    <property type="component" value="Unassembled WGS sequence"/>
</dbReference>
<dbReference type="InterPro" id="IPR028082">
    <property type="entry name" value="Peripla_BP_I"/>
</dbReference>
<dbReference type="Gene3D" id="3.40.50.2300">
    <property type="match status" value="2"/>
</dbReference>
<dbReference type="Gene3D" id="1.10.260.40">
    <property type="entry name" value="lambda repressor-like DNA-binding domains"/>
    <property type="match status" value="1"/>
</dbReference>
<dbReference type="CDD" id="cd06267">
    <property type="entry name" value="PBP1_LacI_sugar_binding-like"/>
    <property type="match status" value="1"/>
</dbReference>
<dbReference type="InterPro" id="IPR046335">
    <property type="entry name" value="LacI/GalR-like_sensor"/>
</dbReference>
<proteinExistence type="predicted"/>
<keyword evidence="2" id="KW-0238">DNA-binding</keyword>
<dbReference type="GO" id="GO:0003700">
    <property type="term" value="F:DNA-binding transcription factor activity"/>
    <property type="evidence" value="ECO:0007669"/>
    <property type="project" value="TreeGrafter"/>
</dbReference>
<dbReference type="CDD" id="cd01392">
    <property type="entry name" value="HTH_LacI"/>
    <property type="match status" value="1"/>
</dbReference>
<dbReference type="SUPFAM" id="SSF53822">
    <property type="entry name" value="Periplasmic binding protein-like I"/>
    <property type="match status" value="1"/>
</dbReference>
<keyword evidence="6" id="KW-1185">Reference proteome</keyword>
<evidence type="ECO:0000256" key="2">
    <source>
        <dbReference type="ARBA" id="ARBA00023125"/>
    </source>
</evidence>
<evidence type="ECO:0000256" key="1">
    <source>
        <dbReference type="ARBA" id="ARBA00023015"/>
    </source>
</evidence>
<accession>A0A562UYV9</accession>
<dbReference type="Pfam" id="PF00356">
    <property type="entry name" value="LacI"/>
    <property type="match status" value="1"/>
</dbReference>
<name>A0A562UYV9_9ACTN</name>
<gene>
    <name evidence="5" type="ORF">LX16_4255</name>
</gene>
<keyword evidence="1" id="KW-0805">Transcription regulation</keyword>
<dbReference type="GO" id="GO:0000976">
    <property type="term" value="F:transcription cis-regulatory region binding"/>
    <property type="evidence" value="ECO:0007669"/>
    <property type="project" value="TreeGrafter"/>
</dbReference>
<dbReference type="PROSITE" id="PS50932">
    <property type="entry name" value="HTH_LACI_2"/>
    <property type="match status" value="1"/>
</dbReference>
<dbReference type="SMART" id="SM00354">
    <property type="entry name" value="HTH_LACI"/>
    <property type="match status" value="1"/>
</dbReference>
<dbReference type="AlphaFoldDB" id="A0A562UYV9"/>
<evidence type="ECO:0000256" key="3">
    <source>
        <dbReference type="ARBA" id="ARBA00023163"/>
    </source>
</evidence>
<dbReference type="PROSITE" id="PS00356">
    <property type="entry name" value="HTH_LACI_1"/>
    <property type="match status" value="1"/>
</dbReference>
<evidence type="ECO:0000313" key="5">
    <source>
        <dbReference type="EMBL" id="TWJ10831.1"/>
    </source>
</evidence>
<dbReference type="InterPro" id="IPR000843">
    <property type="entry name" value="HTH_LacI"/>
</dbReference>
<protein>
    <submittedName>
        <fullName evidence="5">LacI family transcriptional regulator</fullName>
    </submittedName>
</protein>
<feature type="domain" description="HTH lacI-type" evidence="4">
    <location>
        <begin position="7"/>
        <end position="62"/>
    </location>
</feature>
<dbReference type="RefSeq" id="WP_158645673.1">
    <property type="nucleotide sequence ID" value="NZ_BAABIJ010000003.1"/>
</dbReference>
<dbReference type="PANTHER" id="PTHR30146">
    <property type="entry name" value="LACI-RELATED TRANSCRIPTIONAL REPRESSOR"/>
    <property type="match status" value="1"/>
</dbReference>
<dbReference type="EMBL" id="VLLL01000007">
    <property type="protein sequence ID" value="TWJ10831.1"/>
    <property type="molecule type" value="Genomic_DNA"/>
</dbReference>